<dbReference type="PANTHER" id="PTHR21180">
    <property type="entry name" value="ENDONUCLEASE/EXONUCLEASE/PHOSPHATASE FAMILY DOMAIN-CONTAINING PROTEIN 1"/>
    <property type="match status" value="1"/>
</dbReference>
<dbReference type="Proteomes" id="UP001501204">
    <property type="component" value="Unassembled WGS sequence"/>
</dbReference>
<keyword evidence="5" id="KW-1185">Reference proteome</keyword>
<evidence type="ECO:0000256" key="2">
    <source>
        <dbReference type="SAM" id="Phobius"/>
    </source>
</evidence>
<feature type="compositionally biased region" description="Gly residues" evidence="1">
    <location>
        <begin position="145"/>
        <end position="171"/>
    </location>
</feature>
<dbReference type="InterPro" id="IPR051675">
    <property type="entry name" value="Endo/Exo/Phosphatase_dom_1"/>
</dbReference>
<dbReference type="PANTHER" id="PTHR21180:SF32">
    <property type="entry name" value="ENDONUCLEASE_EXONUCLEASE_PHOSPHATASE FAMILY DOMAIN-CONTAINING PROTEIN 1"/>
    <property type="match status" value="1"/>
</dbReference>
<feature type="compositionally biased region" description="Low complexity" evidence="1">
    <location>
        <begin position="32"/>
        <end position="44"/>
    </location>
</feature>
<feature type="region of interest" description="Disordered" evidence="1">
    <location>
        <begin position="249"/>
        <end position="285"/>
    </location>
</feature>
<keyword evidence="2" id="KW-0472">Membrane</keyword>
<protein>
    <recommendedName>
        <fullName evidence="3">Soluble ligand binding domain-containing protein</fullName>
    </recommendedName>
</protein>
<feature type="domain" description="Soluble ligand binding" evidence="3">
    <location>
        <begin position="191"/>
        <end position="243"/>
    </location>
</feature>
<feature type="compositionally biased region" description="Pro residues" evidence="1">
    <location>
        <begin position="264"/>
        <end position="274"/>
    </location>
</feature>
<feature type="compositionally biased region" description="Low complexity" evidence="1">
    <location>
        <begin position="276"/>
        <end position="285"/>
    </location>
</feature>
<feature type="region of interest" description="Disordered" evidence="1">
    <location>
        <begin position="137"/>
        <end position="188"/>
    </location>
</feature>
<feature type="compositionally biased region" description="Pro residues" evidence="1">
    <location>
        <begin position="173"/>
        <end position="182"/>
    </location>
</feature>
<keyword evidence="2" id="KW-1133">Transmembrane helix</keyword>
<sequence>MNGTVPRDRRRTTSTPPAPGTLSAPDDPPAPAVAAGADSAVPGAARPAERLAALLAEAGTHPGAREQEGRSPDRPPGARPGHRRQVAARTRVPGTLLLIAVAALVWPAWTVLGPGQDTGEAPETAGRPVLAEAQLDGAAAPGAQQSGGQGLGHGTGHGDSAGADTGAGTGPGTVPPGPPGAPAPSAGSTLYVHVTGEVARPGVVSVAAGARVVDAVEAAGGLTDAAVTDTVNLAAPVTDGQQVLVPDSAAAPVPDAGTQAGPGAPLPPGGPGTPPGTGQPDGAAPGGVLNLNTATAAQLETLPRVGPVLAGRIVEFREQHGGYAAVADLDAVPGIGPALMEAIGPLVTV</sequence>
<dbReference type="InterPro" id="IPR019554">
    <property type="entry name" value="Soluble_ligand-bd"/>
</dbReference>
<dbReference type="Pfam" id="PF12836">
    <property type="entry name" value="HHH_3"/>
    <property type="match status" value="1"/>
</dbReference>
<organism evidence="4 5">
    <name type="scientific">Kocuria aegyptia</name>
    <dbReference type="NCBI Taxonomy" id="330943"/>
    <lineage>
        <taxon>Bacteria</taxon>
        <taxon>Bacillati</taxon>
        <taxon>Actinomycetota</taxon>
        <taxon>Actinomycetes</taxon>
        <taxon>Micrococcales</taxon>
        <taxon>Micrococcaceae</taxon>
        <taxon>Kocuria</taxon>
    </lineage>
</organism>
<feature type="compositionally biased region" description="Basic and acidic residues" evidence="1">
    <location>
        <begin position="63"/>
        <end position="73"/>
    </location>
</feature>
<dbReference type="RefSeq" id="WP_344120897.1">
    <property type="nucleotide sequence ID" value="NZ_BAAAOA010000015.1"/>
</dbReference>
<feature type="transmembrane region" description="Helical" evidence="2">
    <location>
        <begin position="92"/>
        <end position="109"/>
    </location>
</feature>
<dbReference type="InterPro" id="IPR010994">
    <property type="entry name" value="RuvA_2-like"/>
</dbReference>
<evidence type="ECO:0000313" key="5">
    <source>
        <dbReference type="Proteomes" id="UP001501204"/>
    </source>
</evidence>
<gene>
    <name evidence="4" type="ORF">GCM10009767_13230</name>
</gene>
<comment type="caution">
    <text evidence="4">The sequence shown here is derived from an EMBL/GenBank/DDBJ whole genome shotgun (WGS) entry which is preliminary data.</text>
</comment>
<feature type="region of interest" description="Disordered" evidence="1">
    <location>
        <begin position="56"/>
        <end position="88"/>
    </location>
</feature>
<dbReference type="EMBL" id="BAAAOA010000015">
    <property type="protein sequence ID" value="GAA1755267.1"/>
    <property type="molecule type" value="Genomic_DNA"/>
</dbReference>
<evidence type="ECO:0000259" key="3">
    <source>
        <dbReference type="Pfam" id="PF10531"/>
    </source>
</evidence>
<keyword evidence="2" id="KW-0812">Transmembrane</keyword>
<reference evidence="4 5" key="1">
    <citation type="journal article" date="2019" name="Int. J. Syst. Evol. Microbiol.">
        <title>The Global Catalogue of Microorganisms (GCM) 10K type strain sequencing project: providing services to taxonomists for standard genome sequencing and annotation.</title>
        <authorList>
            <consortium name="The Broad Institute Genomics Platform"/>
            <consortium name="The Broad Institute Genome Sequencing Center for Infectious Disease"/>
            <person name="Wu L."/>
            <person name="Ma J."/>
        </authorList>
    </citation>
    <scope>NUCLEOTIDE SEQUENCE [LARGE SCALE GENOMIC DNA]</scope>
    <source>
        <strain evidence="4 5">JCM 14735</strain>
    </source>
</reference>
<evidence type="ECO:0000256" key="1">
    <source>
        <dbReference type="SAM" id="MobiDB-lite"/>
    </source>
</evidence>
<feature type="region of interest" description="Disordered" evidence="1">
    <location>
        <begin position="1"/>
        <end position="44"/>
    </location>
</feature>
<dbReference type="Pfam" id="PF10531">
    <property type="entry name" value="SLBB"/>
    <property type="match status" value="1"/>
</dbReference>
<name>A0ABN2KI70_9MICC</name>
<evidence type="ECO:0000313" key="4">
    <source>
        <dbReference type="EMBL" id="GAA1755267.1"/>
    </source>
</evidence>
<dbReference type="SUPFAM" id="SSF47781">
    <property type="entry name" value="RuvA domain 2-like"/>
    <property type="match status" value="1"/>
</dbReference>
<accession>A0ABN2KI70</accession>
<dbReference type="Gene3D" id="3.10.560.10">
    <property type="entry name" value="Outer membrane lipoprotein wza domain like"/>
    <property type="match status" value="1"/>
</dbReference>
<proteinExistence type="predicted"/>
<feature type="compositionally biased region" description="Low complexity" evidence="1">
    <location>
        <begin position="249"/>
        <end position="263"/>
    </location>
</feature>
<dbReference type="Gene3D" id="1.10.150.320">
    <property type="entry name" value="Photosystem II 12 kDa extrinsic protein"/>
    <property type="match status" value="1"/>
</dbReference>